<dbReference type="AlphaFoldDB" id="D2VEN1"/>
<dbReference type="KEGG" id="ngr:NAEGRDRAFT_67334"/>
<dbReference type="GeneID" id="8848478"/>
<evidence type="ECO:0000313" key="3">
    <source>
        <dbReference type="Proteomes" id="UP000006671"/>
    </source>
</evidence>
<dbReference type="VEuPathDB" id="AmoebaDB:NAEGRDRAFT_67334"/>
<feature type="region of interest" description="Disordered" evidence="1">
    <location>
        <begin position="99"/>
        <end position="146"/>
    </location>
</feature>
<dbReference type="InParanoid" id="D2VEN1"/>
<feature type="compositionally biased region" description="Low complexity" evidence="1">
    <location>
        <begin position="101"/>
        <end position="127"/>
    </location>
</feature>
<keyword evidence="3" id="KW-1185">Reference proteome</keyword>
<dbReference type="EMBL" id="GG738867">
    <property type="protein sequence ID" value="EFC44530.1"/>
    <property type="molecule type" value="Genomic_DNA"/>
</dbReference>
<evidence type="ECO:0000256" key="1">
    <source>
        <dbReference type="SAM" id="MobiDB-lite"/>
    </source>
</evidence>
<name>D2VEN1_NAEGR</name>
<feature type="compositionally biased region" description="Low complexity" evidence="1">
    <location>
        <begin position="134"/>
        <end position="144"/>
    </location>
</feature>
<dbReference type="Proteomes" id="UP000006671">
    <property type="component" value="Unassembled WGS sequence"/>
</dbReference>
<proteinExistence type="predicted"/>
<evidence type="ECO:0000313" key="2">
    <source>
        <dbReference type="EMBL" id="EFC44530.1"/>
    </source>
</evidence>
<sequence>MQDITRRRIDMQYFDEFIKLHEKHAKQFDPLIQELQFGSKPQHNVDRLLRRKVSEINYDNSNQQEDAISYMSGGMSGGMSDNHRFSVCSVNDNEINTSTEITVSSPTTTSLLDSSNNNNNNTIINEYSNDDNNDNNNNNNTTDNSAVLYHSNSTLSNNSTSDNNNLFSTITEQLIKLNPNRVTPLVKEHVIEEIGNTKYTTLVFNPLYGLKDLPTTRKYRLQYIDEFKDWNESSVNDEYSNFLKNFSDKFGIPNEINTSSSPSRSSNADKSNPYNNNNNNNTNTTTTTENDKKRRSLFFWK</sequence>
<protein>
    <submittedName>
        <fullName evidence="2">Predicted protein</fullName>
    </submittedName>
</protein>
<feature type="compositionally biased region" description="Low complexity" evidence="1">
    <location>
        <begin position="254"/>
        <end position="288"/>
    </location>
</feature>
<reference evidence="2 3" key="1">
    <citation type="journal article" date="2010" name="Cell">
        <title>The genome of Naegleria gruberi illuminates early eukaryotic versatility.</title>
        <authorList>
            <person name="Fritz-Laylin L.K."/>
            <person name="Prochnik S.E."/>
            <person name="Ginger M.L."/>
            <person name="Dacks J.B."/>
            <person name="Carpenter M.L."/>
            <person name="Field M.C."/>
            <person name="Kuo A."/>
            <person name="Paredez A."/>
            <person name="Chapman J."/>
            <person name="Pham J."/>
            <person name="Shu S."/>
            <person name="Neupane R."/>
            <person name="Cipriano M."/>
            <person name="Mancuso J."/>
            <person name="Tu H."/>
            <person name="Salamov A."/>
            <person name="Lindquist E."/>
            <person name="Shapiro H."/>
            <person name="Lucas S."/>
            <person name="Grigoriev I.V."/>
            <person name="Cande W.Z."/>
            <person name="Fulton C."/>
            <person name="Rokhsar D.S."/>
            <person name="Dawson S.C."/>
        </authorList>
    </citation>
    <scope>NUCLEOTIDE SEQUENCE [LARGE SCALE GENOMIC DNA]</scope>
    <source>
        <strain evidence="2 3">NEG-M</strain>
    </source>
</reference>
<accession>D2VEN1</accession>
<organism evidence="3">
    <name type="scientific">Naegleria gruberi</name>
    <name type="common">Amoeba</name>
    <dbReference type="NCBI Taxonomy" id="5762"/>
    <lineage>
        <taxon>Eukaryota</taxon>
        <taxon>Discoba</taxon>
        <taxon>Heterolobosea</taxon>
        <taxon>Tetramitia</taxon>
        <taxon>Eutetramitia</taxon>
        <taxon>Vahlkampfiidae</taxon>
        <taxon>Naegleria</taxon>
    </lineage>
</organism>
<dbReference type="RefSeq" id="XP_002677274.1">
    <property type="nucleotide sequence ID" value="XM_002677228.1"/>
</dbReference>
<feature type="region of interest" description="Disordered" evidence="1">
    <location>
        <begin position="254"/>
        <end position="290"/>
    </location>
</feature>
<gene>
    <name evidence="2" type="ORF">NAEGRDRAFT_67334</name>
</gene>